<feature type="chain" id="PRO_5002429848" description="TonB C-terminal domain-containing protein" evidence="1">
    <location>
        <begin position="20"/>
        <end position="141"/>
    </location>
</feature>
<dbReference type="OrthoDB" id="7161229at2"/>
<dbReference type="AlphaFoldDB" id="A0A0E9MP11"/>
<protein>
    <recommendedName>
        <fullName evidence="4">TonB C-terminal domain-containing protein</fullName>
    </recommendedName>
</protein>
<accession>A0A0E9MP11</accession>
<evidence type="ECO:0008006" key="4">
    <source>
        <dbReference type="Google" id="ProtNLM"/>
    </source>
</evidence>
<proteinExistence type="predicted"/>
<feature type="signal peptide" evidence="1">
    <location>
        <begin position="1"/>
        <end position="19"/>
    </location>
</feature>
<gene>
    <name evidence="2" type="ORF">SCH01S_28_00250</name>
</gene>
<comment type="caution">
    <text evidence="2">The sequence shown here is derived from an EMBL/GenBank/DDBJ whole genome shotgun (WGS) entry which is preliminary data.</text>
</comment>
<keyword evidence="3" id="KW-1185">Reference proteome</keyword>
<evidence type="ECO:0000313" key="3">
    <source>
        <dbReference type="Proteomes" id="UP000033202"/>
    </source>
</evidence>
<name>A0A0E9MP11_9SPHN</name>
<dbReference type="RefSeq" id="WP_046348005.1">
    <property type="nucleotide sequence ID" value="NZ_BBWU01000028.1"/>
</dbReference>
<dbReference type="EMBL" id="BBWU01000028">
    <property type="protein sequence ID" value="GAO39166.1"/>
    <property type="molecule type" value="Genomic_DNA"/>
</dbReference>
<evidence type="ECO:0000313" key="2">
    <source>
        <dbReference type="EMBL" id="GAO39166.1"/>
    </source>
</evidence>
<dbReference type="STRING" id="1219043.SCH01S_28_00250"/>
<dbReference type="Proteomes" id="UP000033202">
    <property type="component" value="Unassembled WGS sequence"/>
</dbReference>
<dbReference type="PROSITE" id="PS51257">
    <property type="entry name" value="PROKAR_LIPOPROTEIN"/>
    <property type="match status" value="1"/>
</dbReference>
<reference evidence="2 3" key="1">
    <citation type="submission" date="2015-04" db="EMBL/GenBank/DDBJ databases">
        <title>Whole genome shotgun sequence of Sphingomonas changbaiensis NBRC 104936.</title>
        <authorList>
            <person name="Katano-Makiyama Y."/>
            <person name="Hosoyama A."/>
            <person name="Hashimoto M."/>
            <person name="Noguchi M."/>
            <person name="Tsuchikane K."/>
            <person name="Ohji S."/>
            <person name="Yamazoe A."/>
            <person name="Ichikawa N."/>
            <person name="Kimura A."/>
            <person name="Fujita N."/>
        </authorList>
    </citation>
    <scope>NUCLEOTIDE SEQUENCE [LARGE SCALE GENOMIC DNA]</scope>
    <source>
        <strain evidence="2 3">NBRC 104936</strain>
    </source>
</reference>
<organism evidence="2 3">
    <name type="scientific">Sphingomonas changbaiensis NBRC 104936</name>
    <dbReference type="NCBI Taxonomy" id="1219043"/>
    <lineage>
        <taxon>Bacteria</taxon>
        <taxon>Pseudomonadati</taxon>
        <taxon>Pseudomonadota</taxon>
        <taxon>Alphaproteobacteria</taxon>
        <taxon>Sphingomonadales</taxon>
        <taxon>Sphingomonadaceae</taxon>
        <taxon>Sphingomonas</taxon>
    </lineage>
</organism>
<dbReference type="SUPFAM" id="SSF74653">
    <property type="entry name" value="TolA/TonB C-terminal domain"/>
    <property type="match status" value="1"/>
</dbReference>
<dbReference type="Gene3D" id="3.30.1150.10">
    <property type="match status" value="1"/>
</dbReference>
<sequence>MARTIILVAGLGLALGACAAPTGTAIINVPPKRPSAELVAKATADAAAQVKRCYRAPRVFGEGRRITTKLAVNYAPDGNVVGVPTVLSQSGVTPDNRMFADEMAAAAIESVVRCSPLHLPAELYAFGWSSFELTFSPALRG</sequence>
<keyword evidence="1" id="KW-0732">Signal</keyword>
<evidence type="ECO:0000256" key="1">
    <source>
        <dbReference type="SAM" id="SignalP"/>
    </source>
</evidence>